<dbReference type="RefSeq" id="XP_001016256.1">
    <property type="nucleotide sequence ID" value="XM_001016256.1"/>
</dbReference>
<feature type="transmembrane region" description="Helical" evidence="1">
    <location>
        <begin position="99"/>
        <end position="116"/>
    </location>
</feature>
<dbReference type="EMBL" id="GG662699">
    <property type="protein sequence ID" value="EAR96011.1"/>
    <property type="molecule type" value="Genomic_DNA"/>
</dbReference>
<dbReference type="InParanoid" id="I7M1B6"/>
<protein>
    <submittedName>
        <fullName evidence="2">Transmembrane protein, putative</fullName>
    </submittedName>
</protein>
<reference evidence="3" key="1">
    <citation type="journal article" date="2006" name="PLoS Biol.">
        <title>Macronuclear genome sequence of the ciliate Tetrahymena thermophila, a model eukaryote.</title>
        <authorList>
            <person name="Eisen J.A."/>
            <person name="Coyne R.S."/>
            <person name="Wu M."/>
            <person name="Wu D."/>
            <person name="Thiagarajan M."/>
            <person name="Wortman J.R."/>
            <person name="Badger J.H."/>
            <person name="Ren Q."/>
            <person name="Amedeo P."/>
            <person name="Jones K.M."/>
            <person name="Tallon L.J."/>
            <person name="Delcher A.L."/>
            <person name="Salzberg S.L."/>
            <person name="Silva J.C."/>
            <person name="Haas B.J."/>
            <person name="Majoros W.H."/>
            <person name="Farzad M."/>
            <person name="Carlton J.M."/>
            <person name="Smith R.K. Jr."/>
            <person name="Garg J."/>
            <person name="Pearlman R.E."/>
            <person name="Karrer K.M."/>
            <person name="Sun L."/>
            <person name="Manning G."/>
            <person name="Elde N.C."/>
            <person name="Turkewitz A.P."/>
            <person name="Asai D.J."/>
            <person name="Wilkes D.E."/>
            <person name="Wang Y."/>
            <person name="Cai H."/>
            <person name="Collins K."/>
            <person name="Stewart B.A."/>
            <person name="Lee S.R."/>
            <person name="Wilamowska K."/>
            <person name="Weinberg Z."/>
            <person name="Ruzzo W.L."/>
            <person name="Wloga D."/>
            <person name="Gaertig J."/>
            <person name="Frankel J."/>
            <person name="Tsao C.-C."/>
            <person name="Gorovsky M.A."/>
            <person name="Keeling P.J."/>
            <person name="Waller R.F."/>
            <person name="Patron N.J."/>
            <person name="Cherry J.M."/>
            <person name="Stover N.A."/>
            <person name="Krieger C.J."/>
            <person name="del Toro C."/>
            <person name="Ryder H.F."/>
            <person name="Williamson S.C."/>
            <person name="Barbeau R.A."/>
            <person name="Hamilton E.P."/>
            <person name="Orias E."/>
        </authorList>
    </citation>
    <scope>NUCLEOTIDE SEQUENCE [LARGE SCALE GENOMIC DNA]</scope>
    <source>
        <strain evidence="3">SB210</strain>
    </source>
</reference>
<dbReference type="HOGENOM" id="CLU_768329_0_0_1"/>
<dbReference type="GeneID" id="7842656"/>
<keyword evidence="1 2" id="KW-0812">Transmembrane</keyword>
<dbReference type="KEGG" id="tet:TTHERM_00125770"/>
<evidence type="ECO:0000313" key="2">
    <source>
        <dbReference type="EMBL" id="EAR96011.1"/>
    </source>
</evidence>
<keyword evidence="3" id="KW-1185">Reference proteome</keyword>
<evidence type="ECO:0000256" key="1">
    <source>
        <dbReference type="SAM" id="Phobius"/>
    </source>
</evidence>
<name>I7M1B6_TETTS</name>
<feature type="transmembrane region" description="Helical" evidence="1">
    <location>
        <begin position="12"/>
        <end position="33"/>
    </location>
</feature>
<proteinExistence type="predicted"/>
<dbReference type="Proteomes" id="UP000009168">
    <property type="component" value="Unassembled WGS sequence"/>
</dbReference>
<gene>
    <name evidence="2" type="ORF">TTHERM_00125770</name>
</gene>
<keyword evidence="1" id="KW-1133">Transmembrane helix</keyword>
<accession>I7M1B6</accession>
<evidence type="ECO:0000313" key="3">
    <source>
        <dbReference type="Proteomes" id="UP000009168"/>
    </source>
</evidence>
<keyword evidence="1" id="KW-0472">Membrane</keyword>
<sequence>MSALNKGEVLRLKNLIYITSFNMSFSILSGLIILKIGVWQLLVLNLIFSLFCFTYDLGGESLDEVCIVLCLKFFNFNSVLNYKNYNFIEQSIYDRNNKVSIIQQIAMILMIIIFGQNPNSSNVSQADNLSQSYANILLLVISSIGFFIFSYLEIKKLQKKTNIVVVSSEKEFIQMLSKLQACLMKYHFVIFKDKILLDCPALIQNTALENQSESYSLQVDQVDCYVYYFEKLIADILNCKQKGKANFELVPNLRKYQCKCTKSYKDLFLNYEKMYDIPVEKVQSLSETDMQNIILKKFVQGQLFCTSTQDLIKKYKEKNGYFNFHLQFEQIMYQTILKYILIRDYIQVVPCFVLYDLYESN</sequence>
<dbReference type="AlphaFoldDB" id="I7M1B6"/>
<organism evidence="2 3">
    <name type="scientific">Tetrahymena thermophila (strain SB210)</name>
    <dbReference type="NCBI Taxonomy" id="312017"/>
    <lineage>
        <taxon>Eukaryota</taxon>
        <taxon>Sar</taxon>
        <taxon>Alveolata</taxon>
        <taxon>Ciliophora</taxon>
        <taxon>Intramacronucleata</taxon>
        <taxon>Oligohymenophorea</taxon>
        <taxon>Hymenostomatida</taxon>
        <taxon>Tetrahymenina</taxon>
        <taxon>Tetrahymenidae</taxon>
        <taxon>Tetrahymena</taxon>
    </lineage>
</organism>
<feature type="transmembrane region" description="Helical" evidence="1">
    <location>
        <begin position="136"/>
        <end position="154"/>
    </location>
</feature>